<evidence type="ECO:0000313" key="2">
    <source>
        <dbReference type="EMBL" id="OOQ57426.1"/>
    </source>
</evidence>
<evidence type="ECO:0000313" key="3">
    <source>
        <dbReference type="Proteomes" id="UP000189739"/>
    </source>
</evidence>
<proteinExistence type="predicted"/>
<protein>
    <recommendedName>
        <fullName evidence="4">Serine protease</fullName>
    </recommendedName>
</protein>
<dbReference type="Proteomes" id="UP000189739">
    <property type="component" value="Unassembled WGS sequence"/>
</dbReference>
<feature type="signal peptide" evidence="1">
    <location>
        <begin position="1"/>
        <end position="23"/>
    </location>
</feature>
<dbReference type="OrthoDB" id="898678at2"/>
<dbReference type="AlphaFoldDB" id="A0A1S9P8X6"/>
<keyword evidence="3" id="KW-1185">Reference proteome</keyword>
<dbReference type="InterPro" id="IPR009003">
    <property type="entry name" value="Peptidase_S1_PA"/>
</dbReference>
<dbReference type="Gene3D" id="2.40.10.10">
    <property type="entry name" value="Trypsin-like serine proteases"/>
    <property type="match status" value="2"/>
</dbReference>
<sequence length="472" mass="53369">MKTNNFLTSLLFFTLFNCVLAKAQDYNSFIVRIYTTKIDRTTGKSNSFIGTGFFVKINDNIYISTAYHLIVGSRDIDAHCVSGQLSNIAVAAYNEEKDIALLNFQAPNRLPVNSLSILSVLPKRLSSLKGVLIGNPMGIERYKVEVDFNMDQLIPSKSYKILSTDVSLDLLPATATVNNGMSGGPVILNGKVVGLLSGSFNQGGSMLVVIPAFYLINDQKISNQLKNGFNLSLRNGNKLPPLRLYRQGRGYNELVRNEKVETVPPLIYDQFQAAVLSFRSDNLIFARLLNERIQLFLVYRNAIKRATDVADFIKQSKQYNFLQSINDSLLLKSAALMRENTNIKSALFGEISNENKDNKVYTQYVLREAIPIIFRLDSINQENAIIDKSVAVNSQKIFELERDLQKFAGNNDFLHTRETRGEWLESNIEWCRLTLKKLSSLNLLFDSELLLKDLMVESLIYTDKRRAIPNEQ</sequence>
<gene>
    <name evidence="2" type="ORF">BC343_15120</name>
</gene>
<evidence type="ECO:0008006" key="4">
    <source>
        <dbReference type="Google" id="ProtNLM"/>
    </source>
</evidence>
<feature type="chain" id="PRO_5012797731" description="Serine protease" evidence="1">
    <location>
        <begin position="24"/>
        <end position="472"/>
    </location>
</feature>
<accession>A0A1S9P8X6</accession>
<dbReference type="EMBL" id="MBTF01000036">
    <property type="protein sequence ID" value="OOQ57426.1"/>
    <property type="molecule type" value="Genomic_DNA"/>
</dbReference>
<reference evidence="2 3" key="1">
    <citation type="submission" date="2016-07" db="EMBL/GenBank/DDBJ databases">
        <title>Genomic analysis of zinc-resistant bacterium Mucilaginibacter pedocola TBZ30.</title>
        <authorList>
            <person name="Huang J."/>
            <person name="Tang J."/>
        </authorList>
    </citation>
    <scope>NUCLEOTIDE SEQUENCE [LARGE SCALE GENOMIC DNA]</scope>
    <source>
        <strain evidence="2 3">TBZ30</strain>
    </source>
</reference>
<dbReference type="STRING" id="1792845.BC343_15120"/>
<organism evidence="2 3">
    <name type="scientific">Mucilaginibacter pedocola</name>
    <dbReference type="NCBI Taxonomy" id="1792845"/>
    <lineage>
        <taxon>Bacteria</taxon>
        <taxon>Pseudomonadati</taxon>
        <taxon>Bacteroidota</taxon>
        <taxon>Sphingobacteriia</taxon>
        <taxon>Sphingobacteriales</taxon>
        <taxon>Sphingobacteriaceae</taxon>
        <taxon>Mucilaginibacter</taxon>
    </lineage>
</organism>
<dbReference type="Pfam" id="PF13365">
    <property type="entry name" value="Trypsin_2"/>
    <property type="match status" value="1"/>
</dbReference>
<comment type="caution">
    <text evidence="2">The sequence shown here is derived from an EMBL/GenBank/DDBJ whole genome shotgun (WGS) entry which is preliminary data.</text>
</comment>
<evidence type="ECO:0000256" key="1">
    <source>
        <dbReference type="SAM" id="SignalP"/>
    </source>
</evidence>
<name>A0A1S9P8X6_9SPHI</name>
<dbReference type="RefSeq" id="WP_078350722.1">
    <property type="nucleotide sequence ID" value="NZ_MBTF01000036.1"/>
</dbReference>
<dbReference type="InterPro" id="IPR043504">
    <property type="entry name" value="Peptidase_S1_PA_chymotrypsin"/>
</dbReference>
<dbReference type="SUPFAM" id="SSF50494">
    <property type="entry name" value="Trypsin-like serine proteases"/>
    <property type="match status" value="1"/>
</dbReference>
<keyword evidence="1" id="KW-0732">Signal</keyword>